<feature type="compositionally biased region" description="Low complexity" evidence="4">
    <location>
        <begin position="325"/>
        <end position="348"/>
    </location>
</feature>
<feature type="domain" description="RING-type" evidence="5">
    <location>
        <begin position="394"/>
        <end position="435"/>
    </location>
</feature>
<dbReference type="Pfam" id="PF10551">
    <property type="entry name" value="MULE"/>
    <property type="match status" value="1"/>
</dbReference>
<dbReference type="Proteomes" id="UP001168821">
    <property type="component" value="Unassembled WGS sequence"/>
</dbReference>
<dbReference type="InterPro" id="IPR013083">
    <property type="entry name" value="Znf_RING/FYVE/PHD"/>
</dbReference>
<reference evidence="6" key="1">
    <citation type="journal article" date="2023" name="G3 (Bethesda)">
        <title>Whole genome assemblies of Zophobas morio and Tenebrio molitor.</title>
        <authorList>
            <person name="Kaur S."/>
            <person name="Stinson S.A."/>
            <person name="diCenzo G.C."/>
        </authorList>
    </citation>
    <scope>NUCLEOTIDE SEQUENCE</scope>
    <source>
        <strain evidence="6">QUZm001</strain>
    </source>
</reference>
<dbReference type="GO" id="GO:0008270">
    <property type="term" value="F:zinc ion binding"/>
    <property type="evidence" value="ECO:0007669"/>
    <property type="project" value="UniProtKB-KW"/>
</dbReference>
<keyword evidence="1 3" id="KW-0479">Metal-binding</keyword>
<dbReference type="Pfam" id="PF13920">
    <property type="entry name" value="zf-C3HC4_3"/>
    <property type="match status" value="1"/>
</dbReference>
<dbReference type="InterPro" id="IPR018289">
    <property type="entry name" value="MULE_transposase_dom"/>
</dbReference>
<gene>
    <name evidence="6" type="ORF">Zmor_018278</name>
</gene>
<evidence type="ECO:0000256" key="3">
    <source>
        <dbReference type="PROSITE-ProRule" id="PRU00175"/>
    </source>
</evidence>
<accession>A0AA38IAW5</accession>
<sequence>MMRSARKRSVPDVPMSLEGLRNILLFQSFGEKFQCHDGQRICKAIINNGNGTSVVLYCSSVINDMLSHENTEIARHAEIHADGTFKVVPSVPQARQLFVIHVMFQNHSVPVCFALMEKRSKLAYKEVITHFKENVAPTLVPATIITDYEQPLQSAFEEVYGMSATGCFFHYSQAEWKYMRKHNYLVVINTNQDARCVLKMLMVLPLLPAAEIEEGLTDIKYFARARQINLSRLIQYVKRQINQGQKITRSKKCKFIAADAAIKDAQRQFSNREISRIQFLKICSHSVEGTEGRLRHWALYVEGDEDLSSEENGPLVPSSEEDESPSYSPLQSPEPSSNQSIHSPSISPLRLSPFDSPSASRSNSPLPSTSRGQTTRFQLSSDDEDDITNESGVCAVCWQKTASFIFWDCRHVAACEVCVSQYTVSDDESTATRCPGMVRPTLWSSTMVRAADKKCRTKRPPPPLDRGGPPAKSAINKSAGRPKECCRLYRPYQ</sequence>
<feature type="compositionally biased region" description="Polar residues" evidence="4">
    <location>
        <begin position="355"/>
        <end position="380"/>
    </location>
</feature>
<evidence type="ECO:0000256" key="1">
    <source>
        <dbReference type="ARBA" id="ARBA00022771"/>
    </source>
</evidence>
<evidence type="ECO:0000256" key="4">
    <source>
        <dbReference type="SAM" id="MobiDB-lite"/>
    </source>
</evidence>
<evidence type="ECO:0000259" key="5">
    <source>
        <dbReference type="PROSITE" id="PS50089"/>
    </source>
</evidence>
<evidence type="ECO:0000256" key="2">
    <source>
        <dbReference type="ARBA" id="ARBA00022833"/>
    </source>
</evidence>
<feature type="region of interest" description="Disordered" evidence="4">
    <location>
        <begin position="454"/>
        <end position="482"/>
    </location>
</feature>
<name>A0AA38IAW5_9CUCU</name>
<feature type="region of interest" description="Disordered" evidence="4">
    <location>
        <begin position="305"/>
        <end position="386"/>
    </location>
</feature>
<keyword evidence="2" id="KW-0862">Zinc</keyword>
<dbReference type="EMBL" id="JALNTZ010000005">
    <property type="protein sequence ID" value="KAJ3652300.1"/>
    <property type="molecule type" value="Genomic_DNA"/>
</dbReference>
<keyword evidence="1 3" id="KW-0863">Zinc-finger</keyword>
<dbReference type="Gene3D" id="3.30.40.10">
    <property type="entry name" value="Zinc/RING finger domain, C3HC4 (zinc finger)"/>
    <property type="match status" value="1"/>
</dbReference>
<organism evidence="6 7">
    <name type="scientific">Zophobas morio</name>
    <dbReference type="NCBI Taxonomy" id="2755281"/>
    <lineage>
        <taxon>Eukaryota</taxon>
        <taxon>Metazoa</taxon>
        <taxon>Ecdysozoa</taxon>
        <taxon>Arthropoda</taxon>
        <taxon>Hexapoda</taxon>
        <taxon>Insecta</taxon>
        <taxon>Pterygota</taxon>
        <taxon>Neoptera</taxon>
        <taxon>Endopterygota</taxon>
        <taxon>Coleoptera</taxon>
        <taxon>Polyphaga</taxon>
        <taxon>Cucujiformia</taxon>
        <taxon>Tenebrionidae</taxon>
        <taxon>Zophobas</taxon>
    </lineage>
</organism>
<evidence type="ECO:0000313" key="7">
    <source>
        <dbReference type="Proteomes" id="UP001168821"/>
    </source>
</evidence>
<dbReference type="InterPro" id="IPR001841">
    <property type="entry name" value="Znf_RING"/>
</dbReference>
<dbReference type="AlphaFoldDB" id="A0AA38IAW5"/>
<evidence type="ECO:0000313" key="6">
    <source>
        <dbReference type="EMBL" id="KAJ3652300.1"/>
    </source>
</evidence>
<dbReference type="PROSITE" id="PS50089">
    <property type="entry name" value="ZF_RING_2"/>
    <property type="match status" value="1"/>
</dbReference>
<keyword evidence="7" id="KW-1185">Reference proteome</keyword>
<proteinExistence type="predicted"/>
<comment type="caution">
    <text evidence="6">The sequence shown here is derived from an EMBL/GenBank/DDBJ whole genome shotgun (WGS) entry which is preliminary data.</text>
</comment>
<protein>
    <recommendedName>
        <fullName evidence="5">RING-type domain-containing protein</fullName>
    </recommendedName>
</protein>